<dbReference type="SUPFAM" id="SSF48371">
    <property type="entry name" value="ARM repeat"/>
    <property type="match status" value="1"/>
</dbReference>
<proteinExistence type="predicted"/>
<protein>
    <submittedName>
        <fullName evidence="1">Uncharacterized protein</fullName>
    </submittedName>
</protein>
<evidence type="ECO:0000313" key="1">
    <source>
        <dbReference type="EMBL" id="GHO48469.1"/>
    </source>
</evidence>
<name>A0A8J3IAH5_9CHLR</name>
<dbReference type="InterPro" id="IPR016024">
    <property type="entry name" value="ARM-type_fold"/>
</dbReference>
<organism evidence="1 2">
    <name type="scientific">Ktedonospora formicarum</name>
    <dbReference type="NCBI Taxonomy" id="2778364"/>
    <lineage>
        <taxon>Bacteria</taxon>
        <taxon>Bacillati</taxon>
        <taxon>Chloroflexota</taxon>
        <taxon>Ktedonobacteria</taxon>
        <taxon>Ktedonobacterales</taxon>
        <taxon>Ktedonobacteraceae</taxon>
        <taxon>Ktedonospora</taxon>
    </lineage>
</organism>
<dbReference type="InterPro" id="IPR011989">
    <property type="entry name" value="ARM-like"/>
</dbReference>
<dbReference type="EMBL" id="BNJF01000004">
    <property type="protein sequence ID" value="GHO48469.1"/>
    <property type="molecule type" value="Genomic_DNA"/>
</dbReference>
<dbReference type="AlphaFoldDB" id="A0A8J3IAH5"/>
<dbReference type="RefSeq" id="WP_220197674.1">
    <property type="nucleotide sequence ID" value="NZ_BNJF01000004.1"/>
</dbReference>
<comment type="caution">
    <text evidence="1">The sequence shown here is derived from an EMBL/GenBank/DDBJ whole genome shotgun (WGS) entry which is preliminary data.</text>
</comment>
<dbReference type="Gene3D" id="1.25.10.10">
    <property type="entry name" value="Leucine-rich Repeat Variant"/>
    <property type="match status" value="1"/>
</dbReference>
<evidence type="ECO:0000313" key="2">
    <source>
        <dbReference type="Proteomes" id="UP000612362"/>
    </source>
</evidence>
<accession>A0A8J3IAH5</accession>
<dbReference type="Proteomes" id="UP000612362">
    <property type="component" value="Unassembled WGS sequence"/>
</dbReference>
<reference evidence="1" key="1">
    <citation type="submission" date="2020-10" db="EMBL/GenBank/DDBJ databases">
        <title>Taxonomic study of unclassified bacteria belonging to the class Ktedonobacteria.</title>
        <authorList>
            <person name="Yabe S."/>
            <person name="Wang C.M."/>
            <person name="Zheng Y."/>
            <person name="Sakai Y."/>
            <person name="Cavaletti L."/>
            <person name="Monciardini P."/>
            <person name="Donadio S."/>
        </authorList>
    </citation>
    <scope>NUCLEOTIDE SEQUENCE</scope>
    <source>
        <strain evidence="1">SOSP1-1</strain>
    </source>
</reference>
<sequence length="316" mass="35662">MALPNGLIFADEGYLYPRYPLHIARAFVAVTYDDRNIDDEDDRPYPILMQEAVISFEQRWGGLDDATFLRVFHEGKGGDKLIAIFAIGSGPLAQASDLLALLLQSPDLLERCAAACCLGLRKDERALPVLEEYLLQDPPLDPSSGHYVSESVVWYMAYRSVLSMVLATWGPDSMTPILRQAFIRIWEQDKLYQPGESEFHTHDALCYALGRRGALGALHGIDLPPNRRRLAMLYLALGYVKADERFDNIISAVTINDSLRQEVVSVFEAQFGLSPEESQAVLDARYDDNRKREYWWEAFSEDDETSSEGDIDRGES</sequence>
<gene>
    <name evidence="1" type="ORF">KSX_66320</name>
</gene>
<keyword evidence="2" id="KW-1185">Reference proteome</keyword>